<reference evidence="7" key="1">
    <citation type="submission" date="2020-10" db="EMBL/GenBank/DDBJ databases">
        <authorList>
            <person name="Gilroy R."/>
        </authorList>
    </citation>
    <scope>NUCLEOTIDE SEQUENCE</scope>
    <source>
        <strain evidence="7">4509</strain>
    </source>
</reference>
<feature type="binding site" evidence="4">
    <location>
        <begin position="8"/>
        <end position="15"/>
    </location>
    <ligand>
        <name>ATP</name>
        <dbReference type="ChEBI" id="CHEBI:30616"/>
    </ligand>
</feature>
<evidence type="ECO:0000256" key="4">
    <source>
        <dbReference type="HAMAP-Rule" id="MF_00636"/>
    </source>
</evidence>
<dbReference type="Pfam" id="PF22740">
    <property type="entry name" value="PapZ_C"/>
    <property type="match status" value="1"/>
</dbReference>
<dbReference type="InterPro" id="IPR053931">
    <property type="entry name" value="RapZ_C"/>
</dbReference>
<dbReference type="PANTHER" id="PTHR30448">
    <property type="entry name" value="RNASE ADAPTER PROTEIN RAPZ"/>
    <property type="match status" value="1"/>
</dbReference>
<evidence type="ECO:0000256" key="3">
    <source>
        <dbReference type="ARBA" id="ARBA00023134"/>
    </source>
</evidence>
<feature type="domain" description="RapZ C-terminal" evidence="6">
    <location>
        <begin position="165"/>
        <end position="283"/>
    </location>
</feature>
<dbReference type="HAMAP" id="MF_00636">
    <property type="entry name" value="RapZ_like"/>
    <property type="match status" value="1"/>
</dbReference>
<dbReference type="PANTHER" id="PTHR30448:SF0">
    <property type="entry name" value="RNASE ADAPTER PROTEIN RAPZ"/>
    <property type="match status" value="1"/>
</dbReference>
<evidence type="ECO:0000313" key="8">
    <source>
        <dbReference type="Proteomes" id="UP000824082"/>
    </source>
</evidence>
<protein>
    <submittedName>
        <fullName evidence="7">RNase adapter RapZ</fullName>
    </submittedName>
</protein>
<comment type="caution">
    <text evidence="7">The sequence shown here is derived from an EMBL/GenBank/DDBJ whole genome shotgun (WGS) entry which is preliminary data.</text>
</comment>
<dbReference type="Pfam" id="PF03668">
    <property type="entry name" value="RapZ-like_N"/>
    <property type="match status" value="1"/>
</dbReference>
<evidence type="ECO:0000259" key="5">
    <source>
        <dbReference type="Pfam" id="PF03668"/>
    </source>
</evidence>
<dbReference type="EMBL" id="DVMX01000162">
    <property type="protein sequence ID" value="HIU42587.1"/>
    <property type="molecule type" value="Genomic_DNA"/>
</dbReference>
<keyword evidence="3 4" id="KW-0342">GTP-binding</keyword>
<reference evidence="7" key="2">
    <citation type="journal article" date="2021" name="PeerJ">
        <title>Extensive microbial diversity within the chicken gut microbiome revealed by metagenomics and culture.</title>
        <authorList>
            <person name="Gilroy R."/>
            <person name="Ravi A."/>
            <person name="Getino M."/>
            <person name="Pursley I."/>
            <person name="Horton D.L."/>
            <person name="Alikhan N.F."/>
            <person name="Baker D."/>
            <person name="Gharbi K."/>
            <person name="Hall N."/>
            <person name="Watson M."/>
            <person name="Adriaenssens E.M."/>
            <person name="Foster-Nyarko E."/>
            <person name="Jarju S."/>
            <person name="Secka A."/>
            <person name="Antonio M."/>
            <person name="Oren A."/>
            <person name="Chaudhuri R.R."/>
            <person name="La Ragione R."/>
            <person name="Hildebrand F."/>
            <person name="Pallen M.J."/>
        </authorList>
    </citation>
    <scope>NUCLEOTIDE SEQUENCE</scope>
    <source>
        <strain evidence="7">4509</strain>
    </source>
</reference>
<keyword evidence="1 4" id="KW-0547">Nucleotide-binding</keyword>
<dbReference type="InterPro" id="IPR005337">
    <property type="entry name" value="RapZ-like"/>
</dbReference>
<dbReference type="Proteomes" id="UP000824082">
    <property type="component" value="Unassembled WGS sequence"/>
</dbReference>
<dbReference type="AlphaFoldDB" id="A0A9D1ISJ4"/>
<dbReference type="GO" id="GO:0005525">
    <property type="term" value="F:GTP binding"/>
    <property type="evidence" value="ECO:0007669"/>
    <property type="project" value="UniProtKB-UniRule"/>
</dbReference>
<evidence type="ECO:0000313" key="7">
    <source>
        <dbReference type="EMBL" id="HIU42587.1"/>
    </source>
</evidence>
<sequence length="285" mass="32348">MDLLIITGMSGAGKSRAIEALEDMGFYCIDNLPPNLLSTFAVLASRSGDSIQRLAVTVDSRGGRLMETLPGQLEECRKQKISYRMLFLDCDNATLMHRYKETRRKHPLVSRQHPSVEQAIVRDRELLRQARSMADYVVDTTHLTSAQLRSKLMDMFRENTKNGMLINCMSFGFKNGSPAEADLMFDVRCLPNPFYIKELKLLTGIDAPVSEYVMSWEQSRTLYGKIEDLIDYLVPLYVNEGKSQLVVAFGCTGGHHRSVTFAEKLYKHLLEKGYNVVVNHRDIAK</sequence>
<dbReference type="NCBIfam" id="NF003828">
    <property type="entry name" value="PRK05416.1"/>
    <property type="match status" value="1"/>
</dbReference>
<dbReference type="SUPFAM" id="SSF52540">
    <property type="entry name" value="P-loop containing nucleoside triphosphate hydrolases"/>
    <property type="match status" value="1"/>
</dbReference>
<evidence type="ECO:0000256" key="2">
    <source>
        <dbReference type="ARBA" id="ARBA00022840"/>
    </source>
</evidence>
<proteinExistence type="inferred from homology"/>
<feature type="domain" description="RapZ-like N-terminal" evidence="5">
    <location>
        <begin position="1"/>
        <end position="159"/>
    </location>
</feature>
<evidence type="ECO:0000256" key="1">
    <source>
        <dbReference type="ARBA" id="ARBA00022741"/>
    </source>
</evidence>
<dbReference type="InterPro" id="IPR027417">
    <property type="entry name" value="P-loop_NTPase"/>
</dbReference>
<name>A0A9D1ISJ4_9FIRM</name>
<feature type="binding site" evidence="4">
    <location>
        <begin position="59"/>
        <end position="62"/>
    </location>
    <ligand>
        <name>GTP</name>
        <dbReference type="ChEBI" id="CHEBI:37565"/>
    </ligand>
</feature>
<accession>A0A9D1ISJ4</accession>
<dbReference type="InterPro" id="IPR053930">
    <property type="entry name" value="RapZ-like_N"/>
</dbReference>
<dbReference type="GO" id="GO:0005524">
    <property type="term" value="F:ATP binding"/>
    <property type="evidence" value="ECO:0007669"/>
    <property type="project" value="UniProtKB-UniRule"/>
</dbReference>
<dbReference type="Gene3D" id="3.40.50.300">
    <property type="entry name" value="P-loop containing nucleotide triphosphate hydrolases"/>
    <property type="match status" value="1"/>
</dbReference>
<dbReference type="PIRSF" id="PIRSF005052">
    <property type="entry name" value="P-loopkin"/>
    <property type="match status" value="1"/>
</dbReference>
<gene>
    <name evidence="7" type="primary">rapZ</name>
    <name evidence="7" type="ORF">IAD19_08580</name>
</gene>
<evidence type="ECO:0000259" key="6">
    <source>
        <dbReference type="Pfam" id="PF22740"/>
    </source>
</evidence>
<organism evidence="7 8">
    <name type="scientific">Candidatus Egerieicola faecale</name>
    <dbReference type="NCBI Taxonomy" id="2840774"/>
    <lineage>
        <taxon>Bacteria</taxon>
        <taxon>Bacillati</taxon>
        <taxon>Bacillota</taxon>
        <taxon>Clostridia</taxon>
        <taxon>Eubacteriales</taxon>
        <taxon>Oscillospiraceae</taxon>
        <taxon>Oscillospiraceae incertae sedis</taxon>
        <taxon>Candidatus Egerieicola</taxon>
    </lineage>
</organism>
<keyword evidence="2 4" id="KW-0067">ATP-binding</keyword>